<accession>A0A1Q2CPZ1</accession>
<keyword evidence="2" id="KW-1185">Reference proteome</keyword>
<dbReference type="AlphaFoldDB" id="A0A1Q2CPZ1"/>
<protein>
    <submittedName>
        <fullName evidence="1">Uncharacterized protein</fullName>
    </submittedName>
</protein>
<reference evidence="2" key="1">
    <citation type="submission" date="2017-02" db="EMBL/GenBank/DDBJ databases">
        <title>Tessaracoccus aquaemaris sp. nov., isolated from the intestine of a Korean rockfish, Sebastes schlegelii, in a marine aquaculture pond.</title>
        <authorList>
            <person name="Tak E.J."/>
            <person name="Bae J.-W."/>
        </authorList>
    </citation>
    <scope>NUCLEOTIDE SEQUENCE [LARGE SCALE GENOMIC DNA]</scope>
    <source>
        <strain evidence="2">NSG39</strain>
    </source>
</reference>
<proteinExistence type="predicted"/>
<name>A0A1Q2CPZ1_9ACTN</name>
<dbReference type="Proteomes" id="UP000188145">
    <property type="component" value="Chromosome"/>
</dbReference>
<gene>
    <name evidence="1" type="ORF">BW730_12315</name>
</gene>
<sequence length="395" mass="40413">MLALLLAASACTAAPADGGESGLADRIAEQVLGYGDSVIGLAVKDDGFALLVELAGHPGISFFRPDGDYRGPVLDLGVLGVPATPAQFDVAGLQAAVRQHGPECDSGWLVALGPDAPPLIATGCAGEDLSIGQTRFSPSAEGWLSPEGVTFLQAFVAALGDPRLTRFTVTEEGPVLGFVPDGAAGRRCNAVRVEFVGGLPTGYCEAGVGTPDVLPRLSAAAPDLGSRLAAAAKGEDARIELVWTDPSDPRPLLQAGTPTANASFALTPEDEQAARARNDLPALTATTWPTVESYPGGGVSLAEQTYYQGGEGDLLIAVVEPFGGSQSVALDAEYMSTVEGARCTTQRPSTEVVCRVELPQGGYLAVTARVGRAEISDAAVAAATLATELGRRLSG</sequence>
<evidence type="ECO:0000313" key="2">
    <source>
        <dbReference type="Proteomes" id="UP000188145"/>
    </source>
</evidence>
<evidence type="ECO:0000313" key="1">
    <source>
        <dbReference type="EMBL" id="AQP48164.1"/>
    </source>
</evidence>
<dbReference type="STRING" id="1332264.BW730_12315"/>
<organism evidence="1 2">
    <name type="scientific">Tessaracoccus aquimaris</name>
    <dbReference type="NCBI Taxonomy" id="1332264"/>
    <lineage>
        <taxon>Bacteria</taxon>
        <taxon>Bacillati</taxon>
        <taxon>Actinomycetota</taxon>
        <taxon>Actinomycetes</taxon>
        <taxon>Propionibacteriales</taxon>
        <taxon>Propionibacteriaceae</taxon>
        <taxon>Tessaracoccus</taxon>
    </lineage>
</organism>
<dbReference type="KEGG" id="tes:BW730_12315"/>
<dbReference type="EMBL" id="CP019606">
    <property type="protein sequence ID" value="AQP48164.1"/>
    <property type="molecule type" value="Genomic_DNA"/>
</dbReference>